<feature type="domain" description="Solute-binding protein family 3/N-terminal" evidence="3">
    <location>
        <begin position="43"/>
        <end position="266"/>
    </location>
</feature>
<reference evidence="5" key="1">
    <citation type="submission" date="2020-08" db="EMBL/GenBank/DDBJ databases">
        <title>Genome public.</title>
        <authorList>
            <person name="Liu C."/>
            <person name="Sun Q."/>
        </authorList>
    </citation>
    <scope>NUCLEOTIDE SEQUENCE</scope>
    <source>
        <strain evidence="5">H8</strain>
    </source>
</reference>
<dbReference type="EMBL" id="JACRSU010000001">
    <property type="protein sequence ID" value="MBC8539961.1"/>
    <property type="molecule type" value="Genomic_DNA"/>
</dbReference>
<dbReference type="PANTHER" id="PTHR35936">
    <property type="entry name" value="MEMBRANE-BOUND LYTIC MUREIN TRANSGLYCOSYLASE F"/>
    <property type="match status" value="1"/>
</dbReference>
<dbReference type="InterPro" id="IPR001638">
    <property type="entry name" value="Solute-binding_3/MltF_N"/>
</dbReference>
<dbReference type="GO" id="GO:0016020">
    <property type="term" value="C:membrane"/>
    <property type="evidence" value="ECO:0007669"/>
    <property type="project" value="InterPro"/>
</dbReference>
<accession>A0A926HYM7</accession>
<evidence type="ECO:0000259" key="3">
    <source>
        <dbReference type="SMART" id="SM00062"/>
    </source>
</evidence>
<comment type="caution">
    <text evidence="5">The sequence shown here is derived from an EMBL/GenBank/DDBJ whole genome shotgun (WGS) entry which is preliminary data.</text>
</comment>
<dbReference type="InterPro" id="IPR001320">
    <property type="entry name" value="Iontro_rcpt_C"/>
</dbReference>
<sequence>MKLKKFLCVAAAAVMALSLVACGNSDSGTSASSAPGGAASNKTYVIYSDNAFPPYEFLDQSTNTYVGIDMDILAAVAKDQGFQYEVKNEGFDASMGAVQAGQADAMIAGMTITDARRETFDFSEPYFEDGQILVVKKDSDAKDLSDLKGKQIAVKTSTQGAAYAESKKDEYDLKLVYYEDSPTMYTALKNGTDDACFEDRMVIQYTIDSENLDLKTVGEVLNPGDYGFAVKKGTNPELIEMFNKGLANIKANGEYDKILEKYGYQS</sequence>
<dbReference type="Pfam" id="PF00497">
    <property type="entry name" value="SBP_bac_3"/>
    <property type="match status" value="1"/>
</dbReference>
<dbReference type="SMART" id="SM00062">
    <property type="entry name" value="PBPb"/>
    <property type="match status" value="1"/>
</dbReference>
<evidence type="ECO:0000313" key="5">
    <source>
        <dbReference type="EMBL" id="MBC8539961.1"/>
    </source>
</evidence>
<evidence type="ECO:0000259" key="4">
    <source>
        <dbReference type="SMART" id="SM00079"/>
    </source>
</evidence>
<dbReference type="PANTHER" id="PTHR35936:SF17">
    <property type="entry name" value="ARGININE-BINDING EXTRACELLULAR PROTEIN ARTP"/>
    <property type="match status" value="1"/>
</dbReference>
<keyword evidence="6" id="KW-1185">Reference proteome</keyword>
<gene>
    <name evidence="5" type="ORF">H8698_03085</name>
</gene>
<name>A0A926HYM7_9FIRM</name>
<feature type="signal peptide" evidence="2">
    <location>
        <begin position="1"/>
        <end position="23"/>
    </location>
</feature>
<feature type="chain" id="PRO_5038432017" evidence="2">
    <location>
        <begin position="24"/>
        <end position="266"/>
    </location>
</feature>
<dbReference type="AlphaFoldDB" id="A0A926HYM7"/>
<evidence type="ECO:0000313" key="6">
    <source>
        <dbReference type="Proteomes" id="UP000611762"/>
    </source>
</evidence>
<dbReference type="GO" id="GO:0015276">
    <property type="term" value="F:ligand-gated monoatomic ion channel activity"/>
    <property type="evidence" value="ECO:0007669"/>
    <property type="project" value="InterPro"/>
</dbReference>
<dbReference type="SUPFAM" id="SSF53850">
    <property type="entry name" value="Periplasmic binding protein-like II"/>
    <property type="match status" value="1"/>
</dbReference>
<feature type="domain" description="Ionotropic glutamate receptor C-terminal" evidence="4">
    <location>
        <begin position="44"/>
        <end position="263"/>
    </location>
</feature>
<dbReference type="Gene3D" id="3.40.190.10">
    <property type="entry name" value="Periplasmic binding protein-like II"/>
    <property type="match status" value="2"/>
</dbReference>
<dbReference type="SMART" id="SM00079">
    <property type="entry name" value="PBPe"/>
    <property type="match status" value="1"/>
</dbReference>
<keyword evidence="1 2" id="KW-0732">Signal</keyword>
<dbReference type="PROSITE" id="PS51257">
    <property type="entry name" value="PROKAR_LIPOPROTEIN"/>
    <property type="match status" value="1"/>
</dbReference>
<organism evidence="5 6">
    <name type="scientific">Congzhengia minquanensis</name>
    <dbReference type="NCBI Taxonomy" id="2763657"/>
    <lineage>
        <taxon>Bacteria</taxon>
        <taxon>Bacillati</taxon>
        <taxon>Bacillota</taxon>
        <taxon>Clostridia</taxon>
        <taxon>Eubacteriales</taxon>
        <taxon>Oscillospiraceae</taxon>
        <taxon>Congzhengia</taxon>
    </lineage>
</organism>
<evidence type="ECO:0000256" key="2">
    <source>
        <dbReference type="SAM" id="SignalP"/>
    </source>
</evidence>
<proteinExistence type="predicted"/>
<protein>
    <submittedName>
        <fullName evidence="5">Transporter substrate-binding domain-containing protein</fullName>
    </submittedName>
</protein>
<evidence type="ECO:0000256" key="1">
    <source>
        <dbReference type="ARBA" id="ARBA00022729"/>
    </source>
</evidence>
<dbReference type="Proteomes" id="UP000611762">
    <property type="component" value="Unassembled WGS sequence"/>
</dbReference>